<comment type="function">
    <text evidence="6">RNA-binding component of the eukaryotic translation initiation factor 3 (eIF-3) complex, which is involved in protein synthesis of a specialized repertoire of mRNAs and, together with other initiation factors, stimulates binding of mRNA and methionyl-tRNAi to the 40S ribosome. The eIF-3 complex specifically targets and initiates translation of a subset of mRNAs involved in cell proliferation.</text>
</comment>
<dbReference type="SMART" id="SM00088">
    <property type="entry name" value="PINT"/>
    <property type="match status" value="1"/>
</dbReference>
<dbReference type="HAMAP" id="MF_03000">
    <property type="entry name" value="eIF3a"/>
    <property type="match status" value="1"/>
</dbReference>
<dbReference type="Proteomes" id="UP000719412">
    <property type="component" value="Unassembled WGS sequence"/>
</dbReference>
<reference evidence="11" key="1">
    <citation type="journal article" date="2020" name="J Insects Food Feed">
        <title>The yellow mealworm (Tenebrio molitor) genome: a resource for the emerging insects as food and feed industry.</title>
        <authorList>
            <person name="Eriksson T."/>
            <person name="Andere A."/>
            <person name="Kelstrup H."/>
            <person name="Emery V."/>
            <person name="Picard C."/>
        </authorList>
    </citation>
    <scope>NUCLEOTIDE SEQUENCE</scope>
    <source>
        <strain evidence="11">Stoneville</strain>
        <tissue evidence="11">Whole head</tissue>
    </source>
</reference>
<proteinExistence type="inferred from homology"/>
<feature type="coiled-coil region" evidence="6">
    <location>
        <begin position="1372"/>
        <end position="1406"/>
    </location>
</feature>
<keyword evidence="5 6" id="KW-0648">Protein biosynthesis</keyword>
<keyword evidence="4 6" id="KW-0694">RNA-binding</keyword>
<dbReference type="Pfam" id="PF10517">
    <property type="entry name" value="DM13"/>
    <property type="match status" value="2"/>
</dbReference>
<feature type="compositionally biased region" description="Basic and acidic residues" evidence="7">
    <location>
        <begin position="1513"/>
        <end position="1639"/>
    </location>
</feature>
<comment type="caution">
    <text evidence="11">The sequence shown here is derived from an EMBL/GenBank/DDBJ whole genome shotgun (WGS) entry which is preliminary data.</text>
</comment>
<dbReference type="Pfam" id="PF03351">
    <property type="entry name" value="DOMON"/>
    <property type="match status" value="1"/>
</dbReference>
<evidence type="ECO:0000313" key="12">
    <source>
        <dbReference type="Proteomes" id="UP000719412"/>
    </source>
</evidence>
<dbReference type="EMBL" id="JABDTM020028234">
    <property type="protein sequence ID" value="KAH0809278.1"/>
    <property type="molecule type" value="Genomic_DNA"/>
</dbReference>
<dbReference type="FunFam" id="4.10.860.10:FF:000001">
    <property type="entry name" value="Eukaryotic translation initiation factor 3 subunit A"/>
    <property type="match status" value="1"/>
</dbReference>
<dbReference type="GO" id="GO:0016282">
    <property type="term" value="C:eukaryotic 43S preinitiation complex"/>
    <property type="evidence" value="ECO:0007669"/>
    <property type="project" value="UniProtKB-UniRule"/>
</dbReference>
<dbReference type="SMART" id="SM00664">
    <property type="entry name" value="DoH"/>
    <property type="match status" value="1"/>
</dbReference>
<dbReference type="Gene3D" id="1.25.40.860">
    <property type="match status" value="2"/>
</dbReference>
<evidence type="ECO:0000313" key="11">
    <source>
        <dbReference type="EMBL" id="KAH0809278.1"/>
    </source>
</evidence>
<feature type="domain" description="PCI" evidence="8">
    <location>
        <begin position="1023"/>
        <end position="1203"/>
    </location>
</feature>
<dbReference type="FunFam" id="1.25.40.860:FF:000007">
    <property type="entry name" value="Eukaryotic translation initiation factor 3 subunit A"/>
    <property type="match status" value="1"/>
</dbReference>
<dbReference type="Pfam" id="PF01399">
    <property type="entry name" value="PCI"/>
    <property type="match status" value="1"/>
</dbReference>
<reference evidence="11" key="2">
    <citation type="submission" date="2021-08" db="EMBL/GenBank/DDBJ databases">
        <authorList>
            <person name="Eriksson T."/>
        </authorList>
    </citation>
    <scope>NUCLEOTIDE SEQUENCE</scope>
    <source>
        <strain evidence="11">Stoneville</strain>
        <tissue evidence="11">Whole head</tissue>
    </source>
</reference>
<evidence type="ECO:0000259" key="9">
    <source>
        <dbReference type="PROSITE" id="PS50836"/>
    </source>
</evidence>
<dbReference type="Gene3D" id="4.10.860.10">
    <property type="entry name" value="UVR domain"/>
    <property type="match status" value="1"/>
</dbReference>
<gene>
    <name evidence="11" type="ORF">GEV33_013513</name>
</gene>
<evidence type="ECO:0000256" key="1">
    <source>
        <dbReference type="ARBA" id="ARBA00004496"/>
    </source>
</evidence>
<dbReference type="FunFam" id="1.25.40.860:FF:000001">
    <property type="entry name" value="Eukaryotic translation initiation factor 3 subunit A"/>
    <property type="match status" value="1"/>
</dbReference>
<feature type="region of interest" description="Disordered" evidence="7">
    <location>
        <begin position="1513"/>
        <end position="1862"/>
    </location>
</feature>
<protein>
    <recommendedName>
        <fullName evidence="6">Eukaryotic translation initiation factor 3 subunit A</fullName>
        <shortName evidence="6">eIF3a</shortName>
    </recommendedName>
    <alternativeName>
        <fullName evidence="6">Eukaryotic translation initiation factor 3 subunit 10</fullName>
    </alternativeName>
</protein>
<dbReference type="GO" id="GO:0033290">
    <property type="term" value="C:eukaryotic 48S preinitiation complex"/>
    <property type="evidence" value="ECO:0007669"/>
    <property type="project" value="UniProtKB-UniRule"/>
</dbReference>
<evidence type="ECO:0000256" key="3">
    <source>
        <dbReference type="ARBA" id="ARBA00022540"/>
    </source>
</evidence>
<dbReference type="SMART" id="SM00686">
    <property type="entry name" value="DM13"/>
    <property type="match status" value="2"/>
</dbReference>
<evidence type="ECO:0000256" key="2">
    <source>
        <dbReference type="ARBA" id="ARBA00022490"/>
    </source>
</evidence>
<feature type="compositionally biased region" description="Basic and acidic residues" evidence="7">
    <location>
        <begin position="1818"/>
        <end position="1845"/>
    </location>
</feature>
<keyword evidence="6" id="KW-0175">Coiled coil</keyword>
<dbReference type="InterPro" id="IPR027512">
    <property type="entry name" value="EIF3A"/>
</dbReference>
<keyword evidence="12" id="KW-1185">Reference proteome</keyword>
<dbReference type="GO" id="GO:0003743">
    <property type="term" value="F:translation initiation factor activity"/>
    <property type="evidence" value="ECO:0007669"/>
    <property type="project" value="UniProtKB-UniRule"/>
</dbReference>
<dbReference type="PROSITE" id="PS50250">
    <property type="entry name" value="PCI"/>
    <property type="match status" value="1"/>
</dbReference>
<dbReference type="Pfam" id="PF22591">
    <property type="entry name" value="eIF3a_PCI_TPR-like"/>
    <property type="match status" value="1"/>
</dbReference>
<comment type="subunit">
    <text evidence="6">Component of the eukaryotic translation initiation factor 3 (eIF-3) complex.</text>
</comment>
<comment type="similarity">
    <text evidence="6">Belongs to the eIF-3 subunit A family.</text>
</comment>
<dbReference type="GO" id="GO:0043614">
    <property type="term" value="C:multi-eIF complex"/>
    <property type="evidence" value="ECO:0007669"/>
    <property type="project" value="TreeGrafter"/>
</dbReference>
<feature type="compositionally biased region" description="Basic and acidic residues" evidence="7">
    <location>
        <begin position="1646"/>
        <end position="1800"/>
    </location>
</feature>
<organism evidence="11 12">
    <name type="scientific">Tenebrio molitor</name>
    <name type="common">Yellow mealworm beetle</name>
    <dbReference type="NCBI Taxonomy" id="7067"/>
    <lineage>
        <taxon>Eukaryota</taxon>
        <taxon>Metazoa</taxon>
        <taxon>Ecdysozoa</taxon>
        <taxon>Arthropoda</taxon>
        <taxon>Hexapoda</taxon>
        <taxon>Insecta</taxon>
        <taxon>Pterygota</taxon>
        <taxon>Neoptera</taxon>
        <taxon>Endopterygota</taxon>
        <taxon>Coleoptera</taxon>
        <taxon>Polyphaga</taxon>
        <taxon>Cucujiformia</taxon>
        <taxon>Tenebrionidae</taxon>
        <taxon>Tenebrio</taxon>
    </lineage>
</organism>
<evidence type="ECO:0000256" key="6">
    <source>
        <dbReference type="HAMAP-Rule" id="MF_03000"/>
    </source>
</evidence>
<evidence type="ECO:0000256" key="5">
    <source>
        <dbReference type="ARBA" id="ARBA00022917"/>
    </source>
</evidence>
<dbReference type="GO" id="GO:0002188">
    <property type="term" value="P:translation reinitiation"/>
    <property type="evidence" value="ECO:0007669"/>
    <property type="project" value="TreeGrafter"/>
</dbReference>
<name>A0A8J6H747_TENMO</name>
<dbReference type="GO" id="GO:0003729">
    <property type="term" value="F:mRNA binding"/>
    <property type="evidence" value="ECO:0007669"/>
    <property type="project" value="TreeGrafter"/>
</dbReference>
<feature type="domain" description="DM13" evidence="10">
    <location>
        <begin position="185"/>
        <end position="289"/>
    </location>
</feature>
<dbReference type="GO" id="GO:0001732">
    <property type="term" value="P:formation of cytoplasmic translation initiation complex"/>
    <property type="evidence" value="ECO:0007669"/>
    <property type="project" value="UniProtKB-UniRule"/>
</dbReference>
<comment type="subcellular location">
    <subcellularLocation>
        <location evidence="1 6">Cytoplasm</location>
    </subcellularLocation>
</comment>
<keyword evidence="3 6" id="KW-0396">Initiation factor</keyword>
<dbReference type="InterPro" id="IPR000717">
    <property type="entry name" value="PCI_dom"/>
</dbReference>
<dbReference type="CDD" id="cd09631">
    <property type="entry name" value="DOMON_DOH"/>
    <property type="match status" value="1"/>
</dbReference>
<evidence type="ECO:0000259" key="8">
    <source>
        <dbReference type="PROSITE" id="PS50250"/>
    </source>
</evidence>
<keyword evidence="2 6" id="KW-0963">Cytoplasm</keyword>
<dbReference type="PROSITE" id="PS50836">
    <property type="entry name" value="DOMON"/>
    <property type="match status" value="1"/>
</dbReference>
<feature type="domain" description="DOMON" evidence="9">
    <location>
        <begin position="323"/>
        <end position="455"/>
    </location>
</feature>
<dbReference type="PANTHER" id="PTHR14005">
    <property type="entry name" value="EUKARYOTIC TRANSLATION INITIATION FACTOR 3, THETA SUBUNIT"/>
    <property type="match status" value="1"/>
</dbReference>
<dbReference type="InterPro" id="IPR019545">
    <property type="entry name" value="DM13_domain"/>
</dbReference>
<evidence type="ECO:0000259" key="10">
    <source>
        <dbReference type="PROSITE" id="PS51549"/>
    </source>
</evidence>
<accession>A0A8J6H747</accession>
<dbReference type="GO" id="GO:0071541">
    <property type="term" value="C:eukaryotic translation initiation factor 3 complex, eIF3m"/>
    <property type="evidence" value="ECO:0007669"/>
    <property type="project" value="TreeGrafter"/>
</dbReference>
<dbReference type="PROSITE" id="PS51549">
    <property type="entry name" value="DM13"/>
    <property type="match status" value="2"/>
</dbReference>
<dbReference type="GO" id="GO:0071540">
    <property type="term" value="C:eukaryotic translation initiation factor 3 complex, eIF3e"/>
    <property type="evidence" value="ECO:0007669"/>
    <property type="project" value="TreeGrafter"/>
</dbReference>
<feature type="domain" description="DM13" evidence="10">
    <location>
        <begin position="62"/>
        <end position="173"/>
    </location>
</feature>
<evidence type="ECO:0000256" key="4">
    <source>
        <dbReference type="ARBA" id="ARBA00022884"/>
    </source>
</evidence>
<dbReference type="InterPro" id="IPR005018">
    <property type="entry name" value="DOMON_domain"/>
</dbReference>
<evidence type="ECO:0000256" key="7">
    <source>
        <dbReference type="SAM" id="MobiDB-lite"/>
    </source>
</evidence>
<dbReference type="PANTHER" id="PTHR14005:SF0">
    <property type="entry name" value="EUKARYOTIC TRANSLATION INITIATION FACTOR 3 SUBUNIT A"/>
    <property type="match status" value="1"/>
</dbReference>
<feature type="coiled-coil region" evidence="6">
    <location>
        <begin position="1295"/>
        <end position="1346"/>
    </location>
</feature>
<dbReference type="InterPro" id="IPR045266">
    <property type="entry name" value="DOH_DOMON"/>
</dbReference>
<sequence length="1862" mass="216295">MGAAMRQKTNEYVIGSMRHLLCGIPRGIFVHRLLRSAAEAAAAATIHRRARLYGRHPEPYYGRLIGQLQEFAHGIKGTVYAVDESTIFIKGFSYDGTGPDAFFWIGKSPRPSPEGIIIPYPEDYVGRDPPVLRAHNNTNIILRLPMGKRIRDIRWLSVWCRRFTVDFGEVFIPPNLEVPKPRVLPEFKRLAHGLRSDNISILDAKTFYIPNLHYDGAGPDAYFWVGNGSEPSAFGIKVPNEMGSLDPLRGYQGEDIEIQLPGSLTVYDIEWLAVWCVQYRHNFGHVLIPKDLDVPPALGQTKISTSTSKPSSPATNCREFLDKRLQVRWELKGDHVEITLAAKIREDQYVAFGLSGAPNKSQMIGGDVTVAFYDTNSRTFKAVDYYMSHTAQCDGKSGVCPDERIGGRNDVTLISGDRKNGVTTVTYSKPLQTNEAVNDRPIPSQGEVSVIAAFGPLNSRKEANAHSIRDKTVDDDKIDFSDFDDNRCTGNLYELVDEDGPKPWPPAKIIGENTFTALIGPTGGKRGYTPITGQPSWGIAWYINNLLIPEVTVERGQTYTFKVEGGSDSSNPARYHPFYITDSKEGGFGQKNEAEQKTQKVYAGVDYDREGYPYPTATGRYCELAHKSVDKSAESDTFEEYLETLRLECDQGEPGYLNWTVPMDAPDLLYYQCYTHNNLGWKIHVVNPGALQSNGEAPSRSVSIIAVAAICLLTVSAITIHSQFIEVGKPARALDTLQEVFRNKKWAYNWSESVLEPIMFKYLDLCVELKKSHIAKEGLFQYRNMFQSVNVGSLENVIRGYLRMAEEKTENAREQSAQAVIDIDDLDNLATPESILLSAVSGEDAQDRSDRTILTPWVKFLWESYCQCLELLRTNAHVENLYHDIARMAFQFCLKYNRKTEFRKLCDKLRKHLEDICKLPAQVANVSMSKPETQQLNLETRLHQLDFAIQMELWQEAYKAIEDIHNLMNMSKKMPVPKTMANYYQKLAMVFWKAGNYLFHAAALFKLFQLSKEMKKNITQEELQRMACRVLIATLSIPLPSAHPEFDRFIETDKSPLEKAQRLAVLLGLFQPPTRASLLKDLVRVNVVSLASPQLQDLYNWLEVDFHPLLLCSRVHSVIQSLQAEENMLQQYIPALQDVTLVRLVRQIAQVYQTIEFSRLIQLAKFTDAFHLERLLVDCVRHNDMQIRIDHGKHCVHFGMDLSESQREDKPEGPTLQVMPSEQVRNQLVNMATVLNQAISVINPNKKRAEREKLRSIMVKNYHDTKAQEHEKILQRHKIIEDRKEYIERLNTVREEEEQRRLEELARQAALAEQKRLEHEREEREKKRAQNEIQQIKDRHLKEKLQQISQTGHGQKILKKLDEDDIKKLDADQIAAKEAEELQKERRELQAKLKSQEKKVDYFERAKRLEEIPLLQANMKERQLQDQAFWEQQEKERIAAAIEERKLAVATRDRLARMKPEKDAFLEKLKKERNIVYEDKLKEFEKNMHEERQKRLLDRKIKRKEERRARYLKDKEEEEERKLAEQKRKEEEEKTRLEEMAKKEREEKERTEREEREKKLKEQQEMLDRTGAKQRQRLEEIEKRLAEESEKTRDKPKDSSWRSKALLEKEAAPKRAEGGDSSWRRLDKSEEPKKVEAWRPRNLRATPEEPKTNDAWRNRDQDEVREERDRSEGDRDRREDRDKDRREIGRSFDRGDRDRFNREDRDRRGDDRERRTGDRDDREARRGGDREDRDRRGDRDDRRGERDDRDRRGGDREDRRGGDREDRDRRGDRDDRDRRGGDRDMGSWRNMRRNDDEGPRRNPPSRGGREGGASDWRSFTRREEPPRKAAEERRGPPPQKEKPPREQTQSEEDDGWAEVKRR</sequence>
<dbReference type="InterPro" id="IPR054711">
    <property type="entry name" value="eIF3a_PCI_TPR-like"/>
</dbReference>